<evidence type="ECO:0000313" key="4">
    <source>
        <dbReference type="EMBL" id="EIT71163.1"/>
    </source>
</evidence>
<evidence type="ECO:0000313" key="5">
    <source>
        <dbReference type="Proteomes" id="UP000003704"/>
    </source>
</evidence>
<dbReference type="OrthoDB" id="5459937at2"/>
<dbReference type="InterPro" id="IPR000182">
    <property type="entry name" value="GNAT_dom"/>
</dbReference>
<dbReference type="Proteomes" id="UP000003704">
    <property type="component" value="Unassembled WGS sequence"/>
</dbReference>
<dbReference type="RefSeq" id="WP_007184254.1">
    <property type="nucleotide sequence ID" value="NZ_AKGD01000001.1"/>
</dbReference>
<proteinExistence type="predicted"/>
<dbReference type="EMBL" id="AKGD01000001">
    <property type="protein sequence ID" value="EIT71163.1"/>
    <property type="molecule type" value="Genomic_DNA"/>
</dbReference>
<keyword evidence="1 4" id="KW-0808">Transferase</keyword>
<evidence type="ECO:0000259" key="3">
    <source>
        <dbReference type="PROSITE" id="PS51186"/>
    </source>
</evidence>
<dbReference type="AlphaFoldDB" id="I8TC11"/>
<dbReference type="PANTHER" id="PTHR43072:SF23">
    <property type="entry name" value="UPF0039 PROTEIN C11D3.02C"/>
    <property type="match status" value="1"/>
</dbReference>
<accession>I8TC11</accession>
<feature type="domain" description="N-acetyltransferase" evidence="3">
    <location>
        <begin position="7"/>
        <end position="160"/>
    </location>
</feature>
<evidence type="ECO:0000256" key="1">
    <source>
        <dbReference type="ARBA" id="ARBA00022679"/>
    </source>
</evidence>
<reference evidence="4 5" key="1">
    <citation type="journal article" date="2012" name="J. Bacteriol.">
        <title>Genome Sequence of n-Alkane-Degrading Hydrocarboniphaga effusa Strain AP103T (ATCC BAA-332T).</title>
        <authorList>
            <person name="Chang H.K."/>
            <person name="Zylstra G.J."/>
            <person name="Chae J.C."/>
        </authorList>
    </citation>
    <scope>NUCLEOTIDE SEQUENCE [LARGE SCALE GENOMIC DNA]</scope>
    <source>
        <strain evidence="4 5">AP103</strain>
    </source>
</reference>
<protein>
    <submittedName>
        <fullName evidence="4">Phosphinothricin n-acetyltransferase, putative</fullName>
    </submittedName>
</protein>
<dbReference type="PATRIC" id="fig|1172194.4.peg.1250"/>
<keyword evidence="5" id="KW-1185">Reference proteome</keyword>
<name>I8TC11_9GAMM</name>
<dbReference type="PANTHER" id="PTHR43072">
    <property type="entry name" value="N-ACETYLTRANSFERASE"/>
    <property type="match status" value="1"/>
</dbReference>
<organism evidence="4 5">
    <name type="scientific">Hydrocarboniphaga effusa AP103</name>
    <dbReference type="NCBI Taxonomy" id="1172194"/>
    <lineage>
        <taxon>Bacteria</taxon>
        <taxon>Pseudomonadati</taxon>
        <taxon>Pseudomonadota</taxon>
        <taxon>Gammaproteobacteria</taxon>
        <taxon>Nevskiales</taxon>
        <taxon>Nevskiaceae</taxon>
        <taxon>Hydrocarboniphaga</taxon>
    </lineage>
</organism>
<dbReference type="InterPro" id="IPR016181">
    <property type="entry name" value="Acyl_CoA_acyltransferase"/>
</dbReference>
<keyword evidence="2" id="KW-0012">Acyltransferase</keyword>
<dbReference type="STRING" id="1172194.WQQ_13000"/>
<dbReference type="CDD" id="cd04301">
    <property type="entry name" value="NAT_SF"/>
    <property type="match status" value="1"/>
</dbReference>
<dbReference type="Pfam" id="PF00583">
    <property type="entry name" value="Acetyltransf_1"/>
    <property type="match status" value="1"/>
</dbReference>
<sequence length="170" mass="19103">MPNPSPLTHRLATRADLARIVEIYNSTIASREVTADLEPISVESREPWFAEHSPQFRPLWVVEIDGEVAGWLSFSSFYGRPAYDGTAEVSLYIDERFRRAGIGRYLLGEAMAQAPQIGVHTLLGFIFGHNLPSLALFERYGFARWAHLPRVALLDGVERDLVILGRRVAP</sequence>
<gene>
    <name evidence="4" type="ORF">WQQ_13000</name>
</gene>
<evidence type="ECO:0000256" key="2">
    <source>
        <dbReference type="ARBA" id="ARBA00023315"/>
    </source>
</evidence>
<dbReference type="SUPFAM" id="SSF55729">
    <property type="entry name" value="Acyl-CoA N-acyltransferases (Nat)"/>
    <property type="match status" value="1"/>
</dbReference>
<dbReference type="PROSITE" id="PS51186">
    <property type="entry name" value="GNAT"/>
    <property type="match status" value="1"/>
</dbReference>
<dbReference type="Gene3D" id="3.40.630.30">
    <property type="match status" value="1"/>
</dbReference>
<dbReference type="GO" id="GO:0016747">
    <property type="term" value="F:acyltransferase activity, transferring groups other than amino-acyl groups"/>
    <property type="evidence" value="ECO:0007669"/>
    <property type="project" value="InterPro"/>
</dbReference>
<comment type="caution">
    <text evidence="4">The sequence shown here is derived from an EMBL/GenBank/DDBJ whole genome shotgun (WGS) entry which is preliminary data.</text>
</comment>